<feature type="region of interest" description="Disordered" evidence="1">
    <location>
        <begin position="141"/>
        <end position="162"/>
    </location>
</feature>
<reference evidence="2 3" key="1">
    <citation type="submission" date="2024-10" db="EMBL/GenBank/DDBJ databases">
        <authorList>
            <person name="Kim D."/>
        </authorList>
    </citation>
    <scope>NUCLEOTIDE SEQUENCE [LARGE SCALE GENOMIC DNA]</scope>
    <source>
        <strain evidence="2">BH-2024</strain>
    </source>
</reference>
<dbReference type="SUPFAM" id="SSF54001">
    <property type="entry name" value="Cysteine proteinases"/>
    <property type="match status" value="1"/>
</dbReference>
<organism evidence="2 3">
    <name type="scientific">Heterodera trifolii</name>
    <dbReference type="NCBI Taxonomy" id="157864"/>
    <lineage>
        <taxon>Eukaryota</taxon>
        <taxon>Metazoa</taxon>
        <taxon>Ecdysozoa</taxon>
        <taxon>Nematoda</taxon>
        <taxon>Chromadorea</taxon>
        <taxon>Rhabditida</taxon>
        <taxon>Tylenchina</taxon>
        <taxon>Tylenchomorpha</taxon>
        <taxon>Tylenchoidea</taxon>
        <taxon>Heteroderidae</taxon>
        <taxon>Heteroderinae</taxon>
        <taxon>Heterodera</taxon>
    </lineage>
</organism>
<gene>
    <name evidence="2" type="ORF">niasHT_009952</name>
</gene>
<comment type="caution">
    <text evidence="2">The sequence shown here is derived from an EMBL/GenBank/DDBJ whole genome shotgun (WGS) entry which is preliminary data.</text>
</comment>
<sequence>MTINRILAGNTKTREHYLGCFPCDKLPNKINKYPSALVANNDPSNKEGTHWIAMFIVDDKTVYYFDSFGLIPNRYFQYDGITKESARKQMAYNGFKNVTVDQHFYVRHRICLRYANNPCVIEKHRNGHERFYPLELVKARPGNSSGVKEQHLAPRKSESGPS</sequence>
<feature type="compositionally biased region" description="Basic and acidic residues" evidence="1">
    <location>
        <begin position="148"/>
        <end position="162"/>
    </location>
</feature>
<dbReference type="EMBL" id="JBICBT010000357">
    <property type="protein sequence ID" value="KAL3116544.1"/>
    <property type="molecule type" value="Genomic_DNA"/>
</dbReference>
<dbReference type="InterPro" id="IPR038765">
    <property type="entry name" value="Papain-like_cys_pep_sf"/>
</dbReference>
<protein>
    <submittedName>
        <fullName evidence="2">Uncharacterized protein</fullName>
    </submittedName>
</protein>
<evidence type="ECO:0000313" key="2">
    <source>
        <dbReference type="EMBL" id="KAL3116544.1"/>
    </source>
</evidence>
<dbReference type="Gene3D" id="3.40.395.10">
    <property type="entry name" value="Adenoviral Proteinase, Chain A"/>
    <property type="match status" value="1"/>
</dbReference>
<name>A0ABD2LQH3_9BILA</name>
<keyword evidence="3" id="KW-1185">Reference proteome</keyword>
<dbReference type="AlphaFoldDB" id="A0ABD2LQH3"/>
<evidence type="ECO:0000256" key="1">
    <source>
        <dbReference type="SAM" id="MobiDB-lite"/>
    </source>
</evidence>
<proteinExistence type="predicted"/>
<accession>A0ABD2LQH3</accession>
<dbReference type="InterPro" id="IPR036085">
    <property type="entry name" value="PAZ_dom_sf"/>
</dbReference>
<dbReference type="SUPFAM" id="SSF101690">
    <property type="entry name" value="PAZ domain"/>
    <property type="match status" value="1"/>
</dbReference>
<evidence type="ECO:0000313" key="3">
    <source>
        <dbReference type="Proteomes" id="UP001620626"/>
    </source>
</evidence>
<dbReference type="Proteomes" id="UP001620626">
    <property type="component" value="Unassembled WGS sequence"/>
</dbReference>